<evidence type="ECO:0000313" key="2">
    <source>
        <dbReference type="Proteomes" id="UP000317243"/>
    </source>
</evidence>
<gene>
    <name evidence="1" type="ORF">KOR42_23840</name>
</gene>
<comment type="caution">
    <text evidence="1">The sequence shown here is derived from an EMBL/GenBank/DDBJ whole genome shotgun (WGS) entry which is preliminary data.</text>
</comment>
<protein>
    <submittedName>
        <fullName evidence="1">Uncharacterized protein</fullName>
    </submittedName>
</protein>
<organism evidence="1 2">
    <name type="scientific">Thalassoglobus neptunius</name>
    <dbReference type="NCBI Taxonomy" id="1938619"/>
    <lineage>
        <taxon>Bacteria</taxon>
        <taxon>Pseudomonadati</taxon>
        <taxon>Planctomycetota</taxon>
        <taxon>Planctomycetia</taxon>
        <taxon>Planctomycetales</taxon>
        <taxon>Planctomycetaceae</taxon>
        <taxon>Thalassoglobus</taxon>
    </lineage>
</organism>
<dbReference type="AlphaFoldDB" id="A0A5C5X7A2"/>
<dbReference type="RefSeq" id="WP_146509770.1">
    <property type="nucleotide sequence ID" value="NZ_SIHI01000001.1"/>
</dbReference>
<accession>A0A5C5X7A2</accession>
<sequence length="85" mass="9747">MTSGETPSDDESKVNAEIEWMMDRIEEITLQVQDKAAFISLLSAAFHMSLNLEKGNIDLAAALTLNQLAKFVDRYKQDEDWKRRN</sequence>
<name>A0A5C5X7A2_9PLAN</name>
<proteinExistence type="predicted"/>
<dbReference type="Proteomes" id="UP000317243">
    <property type="component" value="Unassembled WGS sequence"/>
</dbReference>
<keyword evidence="2" id="KW-1185">Reference proteome</keyword>
<reference evidence="1 2" key="1">
    <citation type="submission" date="2019-02" db="EMBL/GenBank/DDBJ databases">
        <title>Deep-cultivation of Planctomycetes and their phenomic and genomic characterization uncovers novel biology.</title>
        <authorList>
            <person name="Wiegand S."/>
            <person name="Jogler M."/>
            <person name="Boedeker C."/>
            <person name="Pinto D."/>
            <person name="Vollmers J."/>
            <person name="Rivas-Marin E."/>
            <person name="Kohn T."/>
            <person name="Peeters S.H."/>
            <person name="Heuer A."/>
            <person name="Rast P."/>
            <person name="Oberbeckmann S."/>
            <person name="Bunk B."/>
            <person name="Jeske O."/>
            <person name="Meyerdierks A."/>
            <person name="Storesund J.E."/>
            <person name="Kallscheuer N."/>
            <person name="Luecker S."/>
            <person name="Lage O.M."/>
            <person name="Pohl T."/>
            <person name="Merkel B.J."/>
            <person name="Hornburger P."/>
            <person name="Mueller R.-W."/>
            <person name="Bruemmer F."/>
            <person name="Labrenz M."/>
            <person name="Spormann A.M."/>
            <person name="Op Den Camp H."/>
            <person name="Overmann J."/>
            <person name="Amann R."/>
            <person name="Jetten M.S.M."/>
            <person name="Mascher T."/>
            <person name="Medema M.H."/>
            <person name="Devos D.P."/>
            <person name="Kaster A.-K."/>
            <person name="Ovreas L."/>
            <person name="Rohde M."/>
            <person name="Galperin M.Y."/>
            <person name="Jogler C."/>
        </authorList>
    </citation>
    <scope>NUCLEOTIDE SEQUENCE [LARGE SCALE GENOMIC DNA]</scope>
    <source>
        <strain evidence="1 2">KOR42</strain>
    </source>
</reference>
<evidence type="ECO:0000313" key="1">
    <source>
        <dbReference type="EMBL" id="TWT58997.1"/>
    </source>
</evidence>
<dbReference type="EMBL" id="SIHI01000001">
    <property type="protein sequence ID" value="TWT58997.1"/>
    <property type="molecule type" value="Genomic_DNA"/>
</dbReference>